<reference evidence="2" key="1">
    <citation type="journal article" date="2019" name="Int. J. Syst. Evol. Microbiol.">
        <title>The Global Catalogue of Microorganisms (GCM) 10K type strain sequencing project: providing services to taxonomists for standard genome sequencing and annotation.</title>
        <authorList>
            <consortium name="The Broad Institute Genomics Platform"/>
            <consortium name="The Broad Institute Genome Sequencing Center for Infectious Disease"/>
            <person name="Wu L."/>
            <person name="Ma J."/>
        </authorList>
    </citation>
    <scope>NUCLEOTIDE SEQUENCE [LARGE SCALE GENOMIC DNA]</scope>
    <source>
        <strain evidence="2">JCM 4565</strain>
    </source>
</reference>
<name>A0ABP3H633_9ACTN</name>
<evidence type="ECO:0000313" key="1">
    <source>
        <dbReference type="EMBL" id="GAA0362993.1"/>
    </source>
</evidence>
<evidence type="ECO:0000313" key="2">
    <source>
        <dbReference type="Proteomes" id="UP001500063"/>
    </source>
</evidence>
<comment type="caution">
    <text evidence="1">The sequence shown here is derived from an EMBL/GenBank/DDBJ whole genome shotgun (WGS) entry which is preliminary data.</text>
</comment>
<keyword evidence="2" id="KW-1185">Reference proteome</keyword>
<proteinExistence type="predicted"/>
<dbReference type="EMBL" id="BAAABW010000025">
    <property type="protein sequence ID" value="GAA0362993.1"/>
    <property type="molecule type" value="Genomic_DNA"/>
</dbReference>
<dbReference type="Proteomes" id="UP001500063">
    <property type="component" value="Unassembled WGS sequence"/>
</dbReference>
<protein>
    <submittedName>
        <fullName evidence="1">Uncharacterized protein</fullName>
    </submittedName>
</protein>
<sequence length="91" mass="9589">MPRTGGEKKPIAVCGICRIRSWRPAWLVGMREGVGGVMALRHAMRAPGNLFTKLGRVVNRKSVYLAAATAVDAVVLGFAEPLASAVGTLGE</sequence>
<accession>A0ABP3H633</accession>
<gene>
    <name evidence="1" type="ORF">GCM10010319_45900</name>
</gene>
<organism evidence="1 2">
    <name type="scientific">Streptomyces blastmyceticus</name>
    <dbReference type="NCBI Taxonomy" id="68180"/>
    <lineage>
        <taxon>Bacteria</taxon>
        <taxon>Bacillati</taxon>
        <taxon>Actinomycetota</taxon>
        <taxon>Actinomycetes</taxon>
        <taxon>Kitasatosporales</taxon>
        <taxon>Streptomycetaceae</taxon>
        <taxon>Streptomyces</taxon>
    </lineage>
</organism>